<evidence type="ECO:0000256" key="2">
    <source>
        <dbReference type="SAM" id="Phobius"/>
    </source>
</evidence>
<reference evidence="3" key="1">
    <citation type="submission" date="2019-07" db="EMBL/GenBank/DDBJ databases">
        <title>The discovery of a new lineage B mimivirus raises questions about particles surface fibrils.</title>
        <authorList>
            <person name="Silva L.K.S."/>
            <person name="Rodrigues R.A.L."/>
            <person name="Andrade A.C.S.P."/>
            <person name="Hikida H."/>
            <person name="Andreani J."/>
            <person name="Levasseur A."/>
            <person name="La Scola B."/>
            <person name="Abrahao J.S."/>
        </authorList>
    </citation>
    <scope>NUCLEOTIDE SEQUENCE</scope>
    <source>
        <strain evidence="3">B60</strain>
    </source>
</reference>
<feature type="compositionally biased region" description="Low complexity" evidence="1">
    <location>
        <begin position="214"/>
        <end position="226"/>
    </location>
</feature>
<name>A0A6G6ACJ9_9VIRU</name>
<dbReference type="EMBL" id="MN175499">
    <property type="protein sequence ID" value="QID06048.1"/>
    <property type="molecule type" value="Genomic_DNA"/>
</dbReference>
<keyword evidence="2" id="KW-0472">Membrane</keyword>
<keyword evidence="2" id="KW-1133">Transmembrane helix</keyword>
<sequence>MIINIEPVLVYCFMFFTTVIITPVLYYIYRIVRDVIAYQGRHLLINQCARIFKENESFVKNMMHSFFEATGSFERNIFNYFNKNQLYSSIGFVCDRFIDVVKTYIINSSSQNFNDFRFCPTTPITPVTHMTTTCTCPLYEDTYTGFTDIYNQTPLNNETFCCTGCVPNNNTMTCNFMPTSLNCEQNTFPASNKNTKRKNYRKNRSLKNKRVRFTSNQSNTQTTSNSREPENIEQVDDIYSMIGNKYASLIKDLGLDDKYVENLNNCIQTIRDNPDMEPQALVNQVFDTMLSNANMNKTNNSTQSDVVVIEDCESDE</sequence>
<keyword evidence="2" id="KW-0812">Transmembrane</keyword>
<evidence type="ECO:0000313" key="3">
    <source>
        <dbReference type="EMBL" id="QID06048.1"/>
    </source>
</evidence>
<proteinExistence type="predicted"/>
<evidence type="ECO:0000256" key="1">
    <source>
        <dbReference type="SAM" id="MobiDB-lite"/>
    </source>
</evidence>
<accession>A0A6G6ACJ9</accession>
<feature type="region of interest" description="Disordered" evidence="1">
    <location>
        <begin position="211"/>
        <end position="230"/>
    </location>
</feature>
<organism evidence="3">
    <name type="scientific">Borely moumouvirus</name>
    <dbReference type="NCBI Taxonomy" id="2712067"/>
    <lineage>
        <taxon>Viruses</taxon>
        <taxon>Varidnaviria</taxon>
        <taxon>Bamfordvirae</taxon>
        <taxon>Nucleocytoviricota</taxon>
        <taxon>Megaviricetes</taxon>
        <taxon>Imitervirales</taxon>
        <taxon>Mimiviridae</taxon>
        <taxon>Megamimivirinae</taxon>
        <taxon>Moumouvirus</taxon>
    </lineage>
</organism>
<protein>
    <submittedName>
        <fullName evidence="3">Uncharacterized protein</fullName>
    </submittedName>
</protein>
<feature type="transmembrane region" description="Helical" evidence="2">
    <location>
        <begin position="7"/>
        <end position="29"/>
    </location>
</feature>